<evidence type="ECO:0000313" key="1">
    <source>
        <dbReference type="EMBL" id="CAG4968408.1"/>
    </source>
</evidence>
<accession>A0A8S3WNG3</accession>
<gene>
    <name evidence="1" type="ORF">PAPOLLO_LOCUS7968</name>
</gene>
<sequence length="100" mass="11058">MRTEFSGSSDTLASDDEVEVRIHSTLTVPVGQPCTSDQIINTTNDDIGDDNARANSPSILMCHEQFDIASDVHEISCENSQNDTDEWVDVTAEIPLFHFD</sequence>
<dbReference type="AlphaFoldDB" id="A0A8S3WNG3"/>
<organism evidence="1 2">
    <name type="scientific">Parnassius apollo</name>
    <name type="common">Apollo butterfly</name>
    <name type="synonym">Papilio apollo</name>
    <dbReference type="NCBI Taxonomy" id="110799"/>
    <lineage>
        <taxon>Eukaryota</taxon>
        <taxon>Metazoa</taxon>
        <taxon>Ecdysozoa</taxon>
        <taxon>Arthropoda</taxon>
        <taxon>Hexapoda</taxon>
        <taxon>Insecta</taxon>
        <taxon>Pterygota</taxon>
        <taxon>Neoptera</taxon>
        <taxon>Endopterygota</taxon>
        <taxon>Lepidoptera</taxon>
        <taxon>Glossata</taxon>
        <taxon>Ditrysia</taxon>
        <taxon>Papilionoidea</taxon>
        <taxon>Papilionidae</taxon>
        <taxon>Parnassiinae</taxon>
        <taxon>Parnassini</taxon>
        <taxon>Parnassius</taxon>
        <taxon>Parnassius</taxon>
    </lineage>
</organism>
<reference evidence="1" key="1">
    <citation type="submission" date="2021-04" db="EMBL/GenBank/DDBJ databases">
        <authorList>
            <person name="Tunstrom K."/>
        </authorList>
    </citation>
    <scope>NUCLEOTIDE SEQUENCE</scope>
</reference>
<name>A0A8S3WNG3_PARAO</name>
<dbReference type="EMBL" id="CAJQZP010000547">
    <property type="protein sequence ID" value="CAG4968408.1"/>
    <property type="molecule type" value="Genomic_DNA"/>
</dbReference>
<proteinExistence type="predicted"/>
<evidence type="ECO:0000313" key="2">
    <source>
        <dbReference type="Proteomes" id="UP000691718"/>
    </source>
</evidence>
<protein>
    <submittedName>
        <fullName evidence="1">(apollo) hypothetical protein</fullName>
    </submittedName>
</protein>
<dbReference type="Proteomes" id="UP000691718">
    <property type="component" value="Unassembled WGS sequence"/>
</dbReference>
<keyword evidence="2" id="KW-1185">Reference proteome</keyword>
<comment type="caution">
    <text evidence="1">The sequence shown here is derived from an EMBL/GenBank/DDBJ whole genome shotgun (WGS) entry which is preliminary data.</text>
</comment>